<evidence type="ECO:0000313" key="2">
    <source>
        <dbReference type="EMBL" id="VAW44543.1"/>
    </source>
</evidence>
<keyword evidence="1" id="KW-1133">Transmembrane helix</keyword>
<gene>
    <name evidence="2" type="ORF">MNBD_GAMMA03-620</name>
</gene>
<feature type="transmembrane region" description="Helical" evidence="1">
    <location>
        <begin position="31"/>
        <end position="51"/>
    </location>
</feature>
<feature type="transmembrane region" description="Helical" evidence="1">
    <location>
        <begin position="63"/>
        <end position="82"/>
    </location>
</feature>
<sequence length="88" mass="10171">MNKTNFLRNEFMIKETLLKEAEKIAGTKMRLVIGVTIHCLVIIYMIARFFYDISAPNWIADAAAISYAGFGSLYYLTLIYRLNLELKK</sequence>
<proteinExistence type="predicted"/>
<evidence type="ECO:0000256" key="1">
    <source>
        <dbReference type="SAM" id="Phobius"/>
    </source>
</evidence>
<dbReference type="EMBL" id="UOFC01000010">
    <property type="protein sequence ID" value="VAW44543.1"/>
    <property type="molecule type" value="Genomic_DNA"/>
</dbReference>
<name>A0A3B0VWK1_9ZZZZ</name>
<accession>A0A3B0VWK1</accession>
<protein>
    <submittedName>
        <fullName evidence="2">Uncharacterized protein</fullName>
    </submittedName>
</protein>
<organism evidence="2">
    <name type="scientific">hydrothermal vent metagenome</name>
    <dbReference type="NCBI Taxonomy" id="652676"/>
    <lineage>
        <taxon>unclassified sequences</taxon>
        <taxon>metagenomes</taxon>
        <taxon>ecological metagenomes</taxon>
    </lineage>
</organism>
<reference evidence="2" key="1">
    <citation type="submission" date="2018-06" db="EMBL/GenBank/DDBJ databases">
        <authorList>
            <person name="Zhirakovskaya E."/>
        </authorList>
    </citation>
    <scope>NUCLEOTIDE SEQUENCE</scope>
</reference>
<dbReference type="AlphaFoldDB" id="A0A3B0VWK1"/>
<keyword evidence="1" id="KW-0472">Membrane</keyword>
<keyword evidence="1" id="KW-0812">Transmembrane</keyword>